<dbReference type="PROSITE" id="PS51892">
    <property type="entry name" value="SUBTILASE"/>
    <property type="match status" value="1"/>
</dbReference>
<dbReference type="InterPro" id="IPR011004">
    <property type="entry name" value="Trimer_LpxA-like_sf"/>
</dbReference>
<dbReference type="PROSITE" id="PS00138">
    <property type="entry name" value="SUBTILASE_SER"/>
    <property type="match status" value="1"/>
</dbReference>
<dbReference type="InterPro" id="IPR036852">
    <property type="entry name" value="Peptidase_S8/S53_dom_sf"/>
</dbReference>
<dbReference type="InterPro" id="IPR022398">
    <property type="entry name" value="Peptidase_S8_His-AS"/>
</dbReference>
<evidence type="ECO:0000256" key="1">
    <source>
        <dbReference type="ARBA" id="ARBA00022670"/>
    </source>
</evidence>
<dbReference type="SUPFAM" id="SSF51161">
    <property type="entry name" value="Trimeric LpxA-like enzymes"/>
    <property type="match status" value="1"/>
</dbReference>
<dbReference type="RefSeq" id="WP_114985282.1">
    <property type="nucleotide sequence ID" value="NZ_CP027806.1"/>
</dbReference>
<evidence type="ECO:0000256" key="2">
    <source>
        <dbReference type="ARBA" id="ARBA00022801"/>
    </source>
</evidence>
<gene>
    <name evidence="6" type="ORF">CYPRO_2920</name>
</gene>
<evidence type="ECO:0000256" key="4">
    <source>
        <dbReference type="PROSITE-ProRule" id="PRU01240"/>
    </source>
</evidence>
<dbReference type="PROSITE" id="PS00137">
    <property type="entry name" value="SUBTILASE_HIS"/>
    <property type="match status" value="1"/>
</dbReference>
<feature type="domain" description="Peptidase S8/S53" evidence="5">
    <location>
        <begin position="152"/>
        <end position="408"/>
    </location>
</feature>
<dbReference type="InterPro" id="IPR000209">
    <property type="entry name" value="Peptidase_S8/S53_dom"/>
</dbReference>
<dbReference type="KEGG" id="cprv:CYPRO_2920"/>
<dbReference type="EMBL" id="CP027806">
    <property type="protein sequence ID" value="AXJ02158.1"/>
    <property type="molecule type" value="Genomic_DNA"/>
</dbReference>
<dbReference type="PANTHER" id="PTHR42884">
    <property type="entry name" value="PROPROTEIN CONVERTASE SUBTILISIN/KEXIN-RELATED"/>
    <property type="match status" value="1"/>
</dbReference>
<keyword evidence="3 4" id="KW-0720">Serine protease</keyword>
<keyword evidence="2 4" id="KW-0378">Hydrolase</keyword>
<keyword evidence="7" id="KW-1185">Reference proteome</keyword>
<name>A0A345UNV6_9BACT</name>
<evidence type="ECO:0000313" key="6">
    <source>
        <dbReference type="EMBL" id="AXJ02158.1"/>
    </source>
</evidence>
<proteinExistence type="inferred from homology"/>
<dbReference type="PRINTS" id="PR00723">
    <property type="entry name" value="SUBTILISIN"/>
</dbReference>
<dbReference type="InterPro" id="IPR023828">
    <property type="entry name" value="Peptidase_S8_Ser-AS"/>
</dbReference>
<dbReference type="OrthoDB" id="1055762at2"/>
<accession>A0A345UNV6</accession>
<feature type="active site" description="Charge relay system" evidence="4">
    <location>
        <position position="364"/>
    </location>
</feature>
<protein>
    <submittedName>
        <fullName evidence="6">Subtilase family protein</fullName>
    </submittedName>
</protein>
<dbReference type="InterPro" id="IPR015500">
    <property type="entry name" value="Peptidase_S8_subtilisin-rel"/>
</dbReference>
<dbReference type="GO" id="GO:0016020">
    <property type="term" value="C:membrane"/>
    <property type="evidence" value="ECO:0007669"/>
    <property type="project" value="TreeGrafter"/>
</dbReference>
<evidence type="ECO:0000313" key="7">
    <source>
        <dbReference type="Proteomes" id="UP000254808"/>
    </source>
</evidence>
<comment type="similarity">
    <text evidence="4">Belongs to the peptidase S8 family.</text>
</comment>
<organism evidence="6 7">
    <name type="scientific">Cyclonatronum proteinivorum</name>
    <dbReference type="NCBI Taxonomy" id="1457365"/>
    <lineage>
        <taxon>Bacteria</taxon>
        <taxon>Pseudomonadati</taxon>
        <taxon>Balneolota</taxon>
        <taxon>Balneolia</taxon>
        <taxon>Balneolales</taxon>
        <taxon>Cyclonatronaceae</taxon>
        <taxon>Cyclonatronum</taxon>
    </lineage>
</organism>
<keyword evidence="1 4" id="KW-0645">Protease</keyword>
<dbReference type="GO" id="GO:0016485">
    <property type="term" value="P:protein processing"/>
    <property type="evidence" value="ECO:0007669"/>
    <property type="project" value="TreeGrafter"/>
</dbReference>
<dbReference type="Pfam" id="PF00082">
    <property type="entry name" value="Peptidase_S8"/>
    <property type="match status" value="1"/>
</dbReference>
<dbReference type="SUPFAM" id="SSF52743">
    <property type="entry name" value="Subtilisin-like"/>
    <property type="match status" value="1"/>
</dbReference>
<sequence>MKHLLILLAIILLSGNLILPAQPANQDEGFLIMFEPDIKAEDVFSKNLFLQDGELIIVEHFEYVNIWWVQHRPQKTTREAALQRLKSEPGIRYAEPIRNQVTLRGSIPNDPLFSDQWGMKNTGQTGGTPGADISATKAWQITRGESWGTHVPVVAVVDNGFQQNHPDLAFLSGGYNAYDDNFDVPVADHGTFVTGILGATTNNGTGIAGVMWGTEVFPVAGADTSETVVVRAYNHILGLRQQYNNSGGSSGKFIVATNSSFGVNFGEPEDYPYWCAMYDAMGAAGIISVAATINANVDVDQVGDVPTACDSDYLITVTNTNHNDNRNTNAGYGAQTINLGAPGTNINSTVTTSSGSYGSRTGTSMATPHVTGTIGLIYSVLLDSQISNSISNPGPLALEIKDLILNSVDLNSSLNGITTTGGRLNAYSAIKALFPVKVHNQNIAGGTLSDWTYVTGSSTISSGATVTVPSNTLMFVNGNLSTSGTRSTIRVEGKLVINNDRILTNTRLDIRPGGRAIIRDGADINTNGGNIVIDPGAELQVLDNVSIGMDSASLQINGDAVIGDSFTFTNGHISTSSSSSLYIGNNAQLEFAETPSGILAIQDPGFVVRGAFSILGNCTMQPYNNQSGGWHGLSLIGNGANGSSVSNAQISGSTHGVRLIGVQDINLSGTQITNHQTAGLFISGSDNINLYEIIVSGSENDGMVTNSVNHYSKFGKLAQSI</sequence>
<dbReference type="GO" id="GO:0004252">
    <property type="term" value="F:serine-type endopeptidase activity"/>
    <property type="evidence" value="ECO:0007669"/>
    <property type="project" value="UniProtKB-UniRule"/>
</dbReference>
<feature type="active site" description="Charge relay system" evidence="4">
    <location>
        <position position="189"/>
    </location>
</feature>
<dbReference type="AlphaFoldDB" id="A0A345UNV6"/>
<reference evidence="6 7" key="1">
    <citation type="submission" date="2018-03" db="EMBL/GenBank/DDBJ databases">
        <title>Phenotypic and genomic properties of Cyclonatronum proteinivorum gen. nov., sp. nov., a haloalkaliphilic bacteroidete from soda lakes possessing Na+-translocating rhodopsin.</title>
        <authorList>
            <person name="Toshchakov S.V."/>
            <person name="Korzhenkov A."/>
            <person name="Samarov N.I."/>
            <person name="Kublanov I.V."/>
            <person name="Muntyan M.S."/>
            <person name="Sorokin D.Y."/>
        </authorList>
    </citation>
    <scope>NUCLEOTIDE SEQUENCE [LARGE SCALE GENOMIC DNA]</scope>
    <source>
        <strain evidence="6 7">Omega</strain>
    </source>
</reference>
<evidence type="ECO:0000256" key="3">
    <source>
        <dbReference type="ARBA" id="ARBA00022825"/>
    </source>
</evidence>
<evidence type="ECO:0000259" key="5">
    <source>
        <dbReference type="Pfam" id="PF00082"/>
    </source>
</evidence>
<dbReference type="PANTHER" id="PTHR42884:SF14">
    <property type="entry name" value="NEUROENDOCRINE CONVERTASE 1"/>
    <property type="match status" value="1"/>
</dbReference>
<dbReference type="Proteomes" id="UP000254808">
    <property type="component" value="Chromosome"/>
</dbReference>
<dbReference type="Gene3D" id="3.40.50.200">
    <property type="entry name" value="Peptidase S8/S53 domain"/>
    <property type="match status" value="1"/>
</dbReference>
<feature type="active site" description="Charge relay system" evidence="4">
    <location>
        <position position="158"/>
    </location>
</feature>